<dbReference type="Proteomes" id="UP000076927">
    <property type="component" value="Chromosome"/>
</dbReference>
<dbReference type="EMBL" id="CP011388">
    <property type="protein sequence ID" value="ANE46473.1"/>
    <property type="molecule type" value="Genomic_DNA"/>
</dbReference>
<name>A0A172TI60_9BACL</name>
<accession>A0A172TI60</accession>
<dbReference type="STRING" id="1178515.SY83_09510"/>
<organism evidence="2 3">
    <name type="scientific">Paenibacillus swuensis</name>
    <dbReference type="NCBI Taxonomy" id="1178515"/>
    <lineage>
        <taxon>Bacteria</taxon>
        <taxon>Bacillati</taxon>
        <taxon>Bacillota</taxon>
        <taxon>Bacilli</taxon>
        <taxon>Bacillales</taxon>
        <taxon>Paenibacillaceae</taxon>
        <taxon>Paenibacillus</taxon>
    </lineage>
</organism>
<keyword evidence="1" id="KW-0472">Membrane</keyword>
<evidence type="ECO:0000313" key="2">
    <source>
        <dbReference type="EMBL" id="ANE46473.1"/>
    </source>
</evidence>
<proteinExistence type="predicted"/>
<dbReference type="KEGG" id="pswu:SY83_09510"/>
<keyword evidence="3" id="KW-1185">Reference proteome</keyword>
<feature type="transmembrane region" description="Helical" evidence="1">
    <location>
        <begin position="20"/>
        <end position="40"/>
    </location>
</feature>
<evidence type="ECO:0000256" key="1">
    <source>
        <dbReference type="SAM" id="Phobius"/>
    </source>
</evidence>
<feature type="transmembrane region" description="Helical" evidence="1">
    <location>
        <begin position="167"/>
        <end position="185"/>
    </location>
</feature>
<reference evidence="2 3" key="1">
    <citation type="submission" date="2015-01" db="EMBL/GenBank/DDBJ databases">
        <title>Paenibacillus swuensis/DY6/whole genome sequencing.</title>
        <authorList>
            <person name="Kim M.K."/>
            <person name="Srinivasan S."/>
            <person name="Lee J.-J."/>
        </authorList>
    </citation>
    <scope>NUCLEOTIDE SEQUENCE [LARGE SCALE GENOMIC DNA]</scope>
    <source>
        <strain evidence="2 3">DY6</strain>
    </source>
</reference>
<feature type="transmembrane region" description="Helical" evidence="1">
    <location>
        <begin position="83"/>
        <end position="108"/>
    </location>
</feature>
<keyword evidence="1" id="KW-0812">Transmembrane</keyword>
<dbReference type="AlphaFoldDB" id="A0A172TI60"/>
<sequence>MNRVTKVMRMFLRDKFSWVLLPWIIILSSFAVNLVIAAFIEVEGGLHTGGVASIIIYMLVVGIIVVSQTFPFALGLGVRRTDYFLGSMLTATVISVTFAALLIFLGFIEKDVIVGWGVNLHFFHLESVHEGPILESLIMYVILMLWMFVTGFAIASLQRRFGRTGTFTFFIALSLLGTIFGYAATYNGWWAELGNSLGGYTMFEYSLWLLPVTLVCMLASYGLLRRATV</sequence>
<feature type="transmembrane region" description="Helical" evidence="1">
    <location>
        <begin position="205"/>
        <end position="224"/>
    </location>
</feature>
<evidence type="ECO:0000313" key="3">
    <source>
        <dbReference type="Proteomes" id="UP000076927"/>
    </source>
</evidence>
<feature type="transmembrane region" description="Helical" evidence="1">
    <location>
        <begin position="52"/>
        <end position="76"/>
    </location>
</feature>
<keyword evidence="1" id="KW-1133">Transmembrane helix</keyword>
<gene>
    <name evidence="2" type="ORF">SY83_09510</name>
</gene>
<dbReference type="RefSeq" id="WP_068606027.1">
    <property type="nucleotide sequence ID" value="NZ_CP011388.1"/>
</dbReference>
<protein>
    <submittedName>
        <fullName evidence="2">Uncharacterized protein</fullName>
    </submittedName>
</protein>
<feature type="transmembrane region" description="Helical" evidence="1">
    <location>
        <begin position="137"/>
        <end position="155"/>
    </location>
</feature>
<dbReference type="PATRIC" id="fig|1178515.4.peg.1901"/>
<dbReference type="OrthoDB" id="2663350at2"/>